<feature type="binding site" evidence="10">
    <location>
        <position position="211"/>
    </location>
    <ligand>
        <name>Zn(2+)</name>
        <dbReference type="ChEBI" id="CHEBI:29105"/>
        <label>2</label>
        <note>catalytic</note>
    </ligand>
</feature>
<feature type="binding site" evidence="10">
    <location>
        <position position="140"/>
    </location>
    <ligand>
        <name>Zn(2+)</name>
        <dbReference type="ChEBI" id="CHEBI:29105"/>
        <label>1</label>
        <note>catalytic</note>
    </ligand>
</feature>
<dbReference type="AlphaFoldDB" id="A0A934J543"/>
<feature type="binding site" evidence="10">
    <location>
        <position position="211"/>
    </location>
    <ligand>
        <name>Zn(2+)</name>
        <dbReference type="ChEBI" id="CHEBI:29105"/>
        <label>1</label>
        <note>catalytic</note>
    </ligand>
</feature>
<keyword evidence="7 10" id="KW-0378">Hydrolase</keyword>
<dbReference type="PANTHER" id="PTHR46018:SF2">
    <property type="entry name" value="ZINC PHOSPHODIESTERASE ELAC PROTEIN 1"/>
    <property type="match status" value="1"/>
</dbReference>
<comment type="similarity">
    <text evidence="10">Belongs to the RNase Z family.</text>
</comment>
<evidence type="ECO:0000313" key="12">
    <source>
        <dbReference type="Proteomes" id="UP000640274"/>
    </source>
</evidence>
<dbReference type="GO" id="GO:0042802">
    <property type="term" value="F:identical protein binding"/>
    <property type="evidence" value="ECO:0007669"/>
    <property type="project" value="UniProtKB-ARBA"/>
</dbReference>
<keyword evidence="5 10" id="KW-0479">Metal-binding</keyword>
<evidence type="ECO:0000256" key="2">
    <source>
        <dbReference type="ARBA" id="ARBA00012477"/>
    </source>
</evidence>
<feature type="active site" description="Proton acceptor" evidence="10">
    <location>
        <position position="67"/>
    </location>
</feature>
<dbReference type="SUPFAM" id="SSF56281">
    <property type="entry name" value="Metallo-hydrolase/oxidoreductase"/>
    <property type="match status" value="1"/>
</dbReference>
<evidence type="ECO:0000256" key="1">
    <source>
        <dbReference type="ARBA" id="ARBA00011738"/>
    </source>
</evidence>
<evidence type="ECO:0000256" key="4">
    <source>
        <dbReference type="ARBA" id="ARBA00022722"/>
    </source>
</evidence>
<evidence type="ECO:0000256" key="8">
    <source>
        <dbReference type="ARBA" id="ARBA00022833"/>
    </source>
</evidence>
<organism evidence="11 12">
    <name type="scientific">Paenibacillus roseus</name>
    <dbReference type="NCBI Taxonomy" id="2798579"/>
    <lineage>
        <taxon>Bacteria</taxon>
        <taxon>Bacillati</taxon>
        <taxon>Bacillota</taxon>
        <taxon>Bacilli</taxon>
        <taxon>Bacillales</taxon>
        <taxon>Paenibacillaceae</taxon>
        <taxon>Paenibacillus</taxon>
    </lineage>
</organism>
<dbReference type="EC" id="3.1.26.11" evidence="2 10"/>
<comment type="catalytic activity">
    <reaction evidence="10">
        <text>Endonucleolytic cleavage of RNA, removing extra 3' nucleotides from tRNA precursor, generating 3' termini of tRNAs. A 3'-hydroxy group is left at the tRNA terminus and a 5'-phosphoryl group is left at the trailer molecule.</text>
        <dbReference type="EC" id="3.1.26.11"/>
    </reaction>
</comment>
<feature type="binding site" evidence="10">
    <location>
        <position position="65"/>
    </location>
    <ligand>
        <name>Zn(2+)</name>
        <dbReference type="ChEBI" id="CHEBI:29105"/>
        <label>1</label>
        <note>catalytic</note>
    </ligand>
</feature>
<reference evidence="11" key="1">
    <citation type="submission" date="2020-12" db="EMBL/GenBank/DDBJ databases">
        <authorList>
            <person name="Huq M.A."/>
        </authorList>
    </citation>
    <scope>NUCLEOTIDE SEQUENCE</scope>
    <source>
        <strain evidence="11">MAHUQ-46</strain>
    </source>
</reference>
<dbReference type="GO" id="GO:0008270">
    <property type="term" value="F:zinc ion binding"/>
    <property type="evidence" value="ECO:0007669"/>
    <property type="project" value="UniProtKB-UniRule"/>
</dbReference>
<evidence type="ECO:0000313" key="11">
    <source>
        <dbReference type="EMBL" id="MBJ6360590.1"/>
    </source>
</evidence>
<keyword evidence="12" id="KW-1185">Reference proteome</keyword>
<dbReference type="InterPro" id="IPR013471">
    <property type="entry name" value="RNase_Z/BN"/>
</dbReference>
<dbReference type="NCBIfam" id="TIGR02651">
    <property type="entry name" value="RNase_Z"/>
    <property type="match status" value="1"/>
</dbReference>
<dbReference type="PANTHER" id="PTHR46018">
    <property type="entry name" value="ZINC PHOSPHODIESTERASE ELAC PROTEIN 1"/>
    <property type="match status" value="1"/>
</dbReference>
<sequence length="311" mass="34518">MELCFLGTGAGRPAKNRNVTSIILQFAQSPHGLWLFDCGEGSQHQLMHTPYKINRISHIFITHLHGDHIFGLPGLLSSRAFQGGTQPVVLFGPKGLKQWLDTTLSISQTHLGHELEIREIEEGVIFEDERYRVEARILEHRIACFGYRVVEKAQPGRLKVELLKEMGLTAGPLYGRLKRGEDVVIGDGAVIYAKYVTEPPVPGRIITILGDTKPCAGAVELARNADLVVHEATFEAALKEKAKEFGHSTTKHAALTAKEAGAKQLFLTHFSSRYNDEDTEKLVEEAREIFPNTEAARDLHAVKIKAVKTQI</sequence>
<evidence type="ECO:0000256" key="3">
    <source>
        <dbReference type="ARBA" id="ARBA00022694"/>
    </source>
</evidence>
<evidence type="ECO:0000256" key="7">
    <source>
        <dbReference type="ARBA" id="ARBA00022801"/>
    </source>
</evidence>
<dbReference type="HAMAP" id="MF_01818">
    <property type="entry name" value="RNase_Z_BN"/>
    <property type="match status" value="1"/>
</dbReference>
<evidence type="ECO:0000256" key="6">
    <source>
        <dbReference type="ARBA" id="ARBA00022759"/>
    </source>
</evidence>
<dbReference type="RefSeq" id="WP_199018144.1">
    <property type="nucleotide sequence ID" value="NZ_JAELUP010000012.1"/>
</dbReference>
<gene>
    <name evidence="10 11" type="primary">rnz</name>
    <name evidence="11" type="ORF">JFN88_04550</name>
</gene>
<dbReference type="CDD" id="cd07717">
    <property type="entry name" value="RNaseZ_ZiPD-like_MBL-fold"/>
    <property type="match status" value="1"/>
</dbReference>
<keyword evidence="4 10" id="KW-0540">Nuclease</keyword>
<evidence type="ECO:0000256" key="10">
    <source>
        <dbReference type="HAMAP-Rule" id="MF_01818"/>
    </source>
</evidence>
<dbReference type="FunFam" id="3.60.15.10:FF:000002">
    <property type="entry name" value="Ribonuclease Z"/>
    <property type="match status" value="1"/>
</dbReference>
<evidence type="ECO:0000256" key="5">
    <source>
        <dbReference type="ARBA" id="ARBA00022723"/>
    </source>
</evidence>
<dbReference type="Gene3D" id="3.60.15.10">
    <property type="entry name" value="Ribonuclease Z/Hydroxyacylglutathione hydrolase-like"/>
    <property type="match status" value="1"/>
</dbReference>
<protein>
    <recommendedName>
        <fullName evidence="2 10">Ribonuclease Z</fullName>
        <shortName evidence="10">RNase Z</shortName>
        <ecNumber evidence="2 10">3.1.26.11</ecNumber>
    </recommendedName>
    <alternativeName>
        <fullName evidence="10">tRNA 3 endonuclease</fullName>
    </alternativeName>
    <alternativeName>
        <fullName evidence="10">tRNase Z</fullName>
    </alternativeName>
</protein>
<keyword evidence="8 10" id="KW-0862">Zinc</keyword>
<dbReference type="InterPro" id="IPR036866">
    <property type="entry name" value="RibonucZ/Hydroxyglut_hydro"/>
</dbReference>
<feature type="binding site" evidence="10">
    <location>
        <position position="68"/>
    </location>
    <ligand>
        <name>Zn(2+)</name>
        <dbReference type="ChEBI" id="CHEBI:29105"/>
        <label>2</label>
        <note>catalytic</note>
    </ligand>
</feature>
<name>A0A934J543_9BACL</name>
<comment type="subunit">
    <text evidence="1 10">Homodimer.</text>
</comment>
<comment type="cofactor">
    <cofactor evidence="10">
        <name>Zn(2+)</name>
        <dbReference type="ChEBI" id="CHEBI:29105"/>
    </cofactor>
    <text evidence="10">Binds 2 Zn(2+) ions.</text>
</comment>
<dbReference type="EMBL" id="JAELUP010000012">
    <property type="protein sequence ID" value="MBJ6360590.1"/>
    <property type="molecule type" value="Genomic_DNA"/>
</dbReference>
<dbReference type="NCBIfam" id="NF000801">
    <property type="entry name" value="PRK00055.1-3"/>
    <property type="match status" value="1"/>
</dbReference>
<dbReference type="GO" id="GO:0042781">
    <property type="term" value="F:3'-tRNA processing endoribonuclease activity"/>
    <property type="evidence" value="ECO:0007669"/>
    <property type="project" value="UniProtKB-UniRule"/>
</dbReference>
<proteinExistence type="inferred from homology"/>
<comment type="caution">
    <text evidence="11">The sequence shown here is derived from an EMBL/GenBank/DDBJ whole genome shotgun (WGS) entry which is preliminary data.</text>
</comment>
<dbReference type="Pfam" id="PF23023">
    <property type="entry name" value="Anti-Pycsar_Apyc1"/>
    <property type="match status" value="1"/>
</dbReference>
<keyword evidence="6 10" id="KW-0255">Endonuclease</keyword>
<keyword evidence="3 10" id="KW-0819">tRNA processing</keyword>
<comment type="function">
    <text evidence="9 10">Zinc phosphodiesterase, which displays some tRNA 3'-processing endonuclease activity. Probably involved in tRNA maturation, by removing a 3'-trailer from precursor tRNA.</text>
</comment>
<feature type="binding site" evidence="10">
    <location>
        <position position="269"/>
    </location>
    <ligand>
        <name>Zn(2+)</name>
        <dbReference type="ChEBI" id="CHEBI:29105"/>
        <label>2</label>
        <note>catalytic</note>
    </ligand>
</feature>
<evidence type="ECO:0000256" key="9">
    <source>
        <dbReference type="ARBA" id="ARBA00057812"/>
    </source>
</evidence>
<feature type="binding site" evidence="10">
    <location>
        <position position="67"/>
    </location>
    <ligand>
        <name>Zn(2+)</name>
        <dbReference type="ChEBI" id="CHEBI:29105"/>
        <label>2</label>
        <note>catalytic</note>
    </ligand>
</feature>
<feature type="binding site" evidence="10">
    <location>
        <position position="63"/>
    </location>
    <ligand>
        <name>Zn(2+)</name>
        <dbReference type="ChEBI" id="CHEBI:29105"/>
        <label>1</label>
        <note>catalytic</note>
    </ligand>
</feature>
<dbReference type="Proteomes" id="UP000640274">
    <property type="component" value="Unassembled WGS sequence"/>
</dbReference>
<accession>A0A934J543</accession>